<evidence type="ECO:0000313" key="3">
    <source>
        <dbReference type="Proteomes" id="UP000034196"/>
    </source>
</evidence>
<dbReference type="EMBL" id="LAVA02000126">
    <property type="protein sequence ID" value="OIJ62869.1"/>
    <property type="molecule type" value="Genomic_DNA"/>
</dbReference>
<feature type="domain" description="Phospholipase D-like" evidence="1">
    <location>
        <begin position="46"/>
        <end position="162"/>
    </location>
</feature>
<evidence type="ECO:0000259" key="1">
    <source>
        <dbReference type="Pfam" id="PF13091"/>
    </source>
</evidence>
<dbReference type="Proteomes" id="UP000034196">
    <property type="component" value="Unassembled WGS sequence"/>
</dbReference>
<dbReference type="RefSeq" id="WP_046584767.1">
    <property type="nucleotide sequence ID" value="NZ_LAVA02000126.1"/>
</dbReference>
<dbReference type="Pfam" id="PF13091">
    <property type="entry name" value="PLDc_2"/>
    <property type="match status" value="1"/>
</dbReference>
<dbReference type="AlphaFoldDB" id="A0A1J4NNL2"/>
<dbReference type="SUPFAM" id="SSF56024">
    <property type="entry name" value="Phospholipase D/nuclease"/>
    <property type="match status" value="1"/>
</dbReference>
<dbReference type="STRING" id="1428628.WN71_037090"/>
<keyword evidence="3" id="KW-1185">Reference proteome</keyword>
<comment type="caution">
    <text evidence="2">The sequence shown here is derived from an EMBL/GenBank/DDBJ whole genome shotgun (WGS) entry which is preliminary data.</text>
</comment>
<dbReference type="OrthoDB" id="8441577at2"/>
<proteinExistence type="predicted"/>
<accession>A0A1J4NNL2</accession>
<evidence type="ECO:0000313" key="2">
    <source>
        <dbReference type="EMBL" id="OIJ62869.1"/>
    </source>
</evidence>
<protein>
    <recommendedName>
        <fullName evidence="1">Phospholipase D-like domain-containing protein</fullName>
    </recommendedName>
</protein>
<dbReference type="InterPro" id="IPR025202">
    <property type="entry name" value="PLD-like_dom"/>
</dbReference>
<gene>
    <name evidence="2" type="ORF">WN71_037090</name>
</gene>
<dbReference type="NCBIfam" id="NF041068">
    <property type="entry name" value="DpdK"/>
    <property type="match status" value="1"/>
</dbReference>
<organism evidence="2 3">
    <name type="scientific">Streptomyces mangrovisoli</name>
    <dbReference type="NCBI Taxonomy" id="1428628"/>
    <lineage>
        <taxon>Bacteria</taxon>
        <taxon>Bacillati</taxon>
        <taxon>Actinomycetota</taxon>
        <taxon>Actinomycetes</taxon>
        <taxon>Kitasatosporales</taxon>
        <taxon>Streptomycetaceae</taxon>
        <taxon>Streptomyces</taxon>
    </lineage>
</organism>
<sequence length="170" mass="19058">MRRITTAGAGETRQLNDLLQNLLVAELLAPSSRLWVLSPWISDIVVIDNASGQFKSVLPALPARPIRLTEVLIELARRGSDVRVIMRDEPRNAATGQRLTDLAPVGPRPTLLIRNTLHDKGIVSDRFHVHGSMNFTFFGQRVNQEGVTVVSDPDQIARAWVEYQNRYQLP</sequence>
<dbReference type="Gene3D" id="3.30.870.10">
    <property type="entry name" value="Endonuclease Chain A"/>
    <property type="match status" value="1"/>
</dbReference>
<reference evidence="2" key="1">
    <citation type="submission" date="2016-10" db="EMBL/GenBank/DDBJ databases">
        <title>Genome sequence of Streptomyces mangrovisoli MUSC 149.</title>
        <authorList>
            <person name="Lee L.-H."/>
            <person name="Ser H.-L."/>
        </authorList>
    </citation>
    <scope>NUCLEOTIDE SEQUENCE [LARGE SCALE GENOMIC DNA]</scope>
    <source>
        <strain evidence="2">MUSC 149</strain>
    </source>
</reference>
<name>A0A1J4NNL2_9ACTN</name>